<name>A0AA36DZE8_LACSI</name>
<keyword evidence="4" id="KW-1185">Reference proteome</keyword>
<organism evidence="3 4">
    <name type="scientific">Lactuca saligna</name>
    <name type="common">Willowleaf lettuce</name>
    <dbReference type="NCBI Taxonomy" id="75948"/>
    <lineage>
        <taxon>Eukaryota</taxon>
        <taxon>Viridiplantae</taxon>
        <taxon>Streptophyta</taxon>
        <taxon>Embryophyta</taxon>
        <taxon>Tracheophyta</taxon>
        <taxon>Spermatophyta</taxon>
        <taxon>Magnoliopsida</taxon>
        <taxon>eudicotyledons</taxon>
        <taxon>Gunneridae</taxon>
        <taxon>Pentapetalae</taxon>
        <taxon>asterids</taxon>
        <taxon>campanulids</taxon>
        <taxon>Asterales</taxon>
        <taxon>Asteraceae</taxon>
        <taxon>Cichorioideae</taxon>
        <taxon>Cichorieae</taxon>
        <taxon>Lactucinae</taxon>
        <taxon>Lactuca</taxon>
    </lineage>
</organism>
<dbReference type="Proteomes" id="UP001177003">
    <property type="component" value="Chromosome 3"/>
</dbReference>
<dbReference type="InterPro" id="IPR016095">
    <property type="entry name" value="Ribosomal_uL1_3-a/b-sand"/>
</dbReference>
<accession>A0AA36DZE8</accession>
<dbReference type="GO" id="GO:0004630">
    <property type="term" value="F:phospholipase D activity"/>
    <property type="evidence" value="ECO:0007669"/>
    <property type="project" value="TreeGrafter"/>
</dbReference>
<protein>
    <submittedName>
        <fullName evidence="3">Uncharacterized protein</fullName>
    </submittedName>
</protein>
<dbReference type="PANTHER" id="PTHR18896:SF181">
    <property type="entry name" value="PHOSPHOLIPASE D"/>
    <property type="match status" value="1"/>
</dbReference>
<reference evidence="3" key="1">
    <citation type="submission" date="2023-04" db="EMBL/GenBank/DDBJ databases">
        <authorList>
            <person name="Vijverberg K."/>
            <person name="Xiong W."/>
            <person name="Schranz E."/>
        </authorList>
    </citation>
    <scope>NUCLEOTIDE SEQUENCE</scope>
</reference>
<keyword evidence="2" id="KW-0443">Lipid metabolism</keyword>
<dbReference type="EMBL" id="OX465079">
    <property type="protein sequence ID" value="CAI9277389.1"/>
    <property type="molecule type" value="Genomic_DNA"/>
</dbReference>
<gene>
    <name evidence="3" type="ORF">LSALG_LOCUS17321</name>
</gene>
<evidence type="ECO:0000256" key="2">
    <source>
        <dbReference type="ARBA" id="ARBA00023098"/>
    </source>
</evidence>
<dbReference type="GO" id="GO:0009395">
    <property type="term" value="P:phospholipid catabolic process"/>
    <property type="evidence" value="ECO:0007669"/>
    <property type="project" value="TreeGrafter"/>
</dbReference>
<dbReference type="InterPro" id="IPR015679">
    <property type="entry name" value="PLipase_D_fam"/>
</dbReference>
<dbReference type="PANTHER" id="PTHR18896">
    <property type="entry name" value="PHOSPHOLIPASE D"/>
    <property type="match status" value="1"/>
</dbReference>
<evidence type="ECO:0000313" key="4">
    <source>
        <dbReference type="Proteomes" id="UP001177003"/>
    </source>
</evidence>
<keyword evidence="1" id="KW-0677">Repeat</keyword>
<evidence type="ECO:0000313" key="3">
    <source>
        <dbReference type="EMBL" id="CAI9277389.1"/>
    </source>
</evidence>
<dbReference type="AlphaFoldDB" id="A0AA36DZE8"/>
<dbReference type="GO" id="GO:0005886">
    <property type="term" value="C:plasma membrane"/>
    <property type="evidence" value="ECO:0007669"/>
    <property type="project" value="TreeGrafter"/>
</dbReference>
<dbReference type="Gene3D" id="3.40.50.790">
    <property type="match status" value="1"/>
</dbReference>
<proteinExistence type="predicted"/>
<evidence type="ECO:0000256" key="1">
    <source>
        <dbReference type="ARBA" id="ARBA00022737"/>
    </source>
</evidence>
<sequence length="154" mass="16470">MLASPCQQPKPGYIDPSSQTLEEIALFYGPHKILPKIGPAHPANRLQTLCVVVFADGAVADEARAAGADLVASADETGQVGPCVACCCQVLRSVSQWSAGTSQVEESIHKAYISLIEKAEHFVYIEIIVPEKKDSHGCTLSTKKKPSSGHENRV</sequence>